<name>A0ABR7ZZW6_9CYAN</name>
<reference evidence="1 2" key="1">
    <citation type="journal article" date="2020" name="ISME J.">
        <title>Comparative genomics reveals insights into cyanobacterial evolution and habitat adaptation.</title>
        <authorList>
            <person name="Chen M.Y."/>
            <person name="Teng W.K."/>
            <person name="Zhao L."/>
            <person name="Hu C.X."/>
            <person name="Zhou Y.K."/>
            <person name="Han B.P."/>
            <person name="Song L.R."/>
            <person name="Shu W.S."/>
        </authorList>
    </citation>
    <scope>NUCLEOTIDE SEQUENCE [LARGE SCALE GENOMIC DNA]</scope>
    <source>
        <strain evidence="1 2">FACHB-723</strain>
    </source>
</reference>
<dbReference type="NCBIfam" id="TIGR02242">
    <property type="entry name" value="tail_TIGR02242"/>
    <property type="match status" value="1"/>
</dbReference>
<evidence type="ECO:0000313" key="1">
    <source>
        <dbReference type="EMBL" id="MBD2189409.1"/>
    </source>
</evidence>
<evidence type="ECO:0000313" key="2">
    <source>
        <dbReference type="Proteomes" id="UP000642094"/>
    </source>
</evidence>
<sequence length="363" mass="41689">MTQKSKLQALSIRLISMKSPEANEETLASADSFSNAKEQYSQHSPELRSQPINCKLLINPDEPSEIVVKLKNSSNRSLLTNLQVEGDFPSEWLRIGMEGHELPPHSEMEAVLYFQVPKDFFERPEAIVQGQPLKINYQGQLQIYGGYINSSAADAPENGLVPSPKLDLFDIETFHLYVRPQSLYLDFLPDIYREVDFVGRMLKIFEECLEPDVNILNSLWAYLDPMLAPEEMLPFLAHWVGWEIEPILGLERQRYLIKQAMQIYRWRGTRRGLRFYIHLFTGLPLDENLPEAEKHISFFEVKGRGFVLGEASLGLNASAGGGKPFHFVVRIRNDLQNSLDIPLIHRIIEREKPVFCTYDLEIV</sequence>
<keyword evidence="2" id="KW-1185">Reference proteome</keyword>
<dbReference type="Proteomes" id="UP000642094">
    <property type="component" value="Unassembled WGS sequence"/>
</dbReference>
<dbReference type="EMBL" id="JACJQB010000038">
    <property type="protein sequence ID" value="MBD2189409.1"/>
    <property type="molecule type" value="Genomic_DNA"/>
</dbReference>
<dbReference type="Pfam" id="PF09684">
    <property type="entry name" value="Tail_P2_I"/>
    <property type="match status" value="1"/>
</dbReference>
<proteinExistence type="predicted"/>
<accession>A0ABR7ZZW6</accession>
<organism evidence="1 2">
    <name type="scientific">Pseudanabaena mucicola FACHB-723</name>
    <dbReference type="NCBI Taxonomy" id="2692860"/>
    <lineage>
        <taxon>Bacteria</taxon>
        <taxon>Bacillati</taxon>
        <taxon>Cyanobacteriota</taxon>
        <taxon>Cyanophyceae</taxon>
        <taxon>Pseudanabaenales</taxon>
        <taxon>Pseudanabaenaceae</taxon>
        <taxon>Pseudanabaena</taxon>
    </lineage>
</organism>
<dbReference type="InterPro" id="IPR006521">
    <property type="entry name" value="Tail_protein_I"/>
</dbReference>
<comment type="caution">
    <text evidence="1">The sequence shown here is derived from an EMBL/GenBank/DDBJ whole genome shotgun (WGS) entry which is preliminary data.</text>
</comment>
<gene>
    <name evidence="1" type="ORF">H6F41_14830</name>
</gene>
<protein>
    <submittedName>
        <fullName evidence="1">Phage tail protein</fullName>
    </submittedName>
</protein>
<dbReference type="InterPro" id="IPR011748">
    <property type="entry name" value="Unchr_phage_tail-like"/>
</dbReference>
<dbReference type="RefSeq" id="WP_190404237.1">
    <property type="nucleotide sequence ID" value="NZ_JACJQB010000038.1"/>
</dbReference>